<sequence>MTRTPSTSVISPGWTRSRRTTTTRGRERRPVPAPAGITSAGAPGGAHEALWTSAAEYPQSTAQGPAQW</sequence>
<comment type="caution">
    <text evidence="2">The sequence shown here is derived from an EMBL/GenBank/DDBJ whole genome shotgun (WGS) entry which is preliminary data.</text>
</comment>
<proteinExistence type="predicted"/>
<dbReference type="RefSeq" id="WP_349298939.1">
    <property type="nucleotide sequence ID" value="NZ_JBEDNQ010000006.1"/>
</dbReference>
<reference evidence="2 3" key="1">
    <citation type="submission" date="2024-03" db="EMBL/GenBank/DDBJ databases">
        <title>Draft genome sequence of Pseudonocardia nematodicida JCM 31783.</title>
        <authorList>
            <person name="Butdee W."/>
            <person name="Duangmal K."/>
        </authorList>
    </citation>
    <scope>NUCLEOTIDE SEQUENCE [LARGE SCALE GENOMIC DNA]</scope>
    <source>
        <strain evidence="2 3">JCM 31783</strain>
    </source>
</reference>
<dbReference type="Proteomes" id="UP001494902">
    <property type="component" value="Unassembled WGS sequence"/>
</dbReference>
<organism evidence="2 3">
    <name type="scientific">Pseudonocardia nematodicida</name>
    <dbReference type="NCBI Taxonomy" id="1206997"/>
    <lineage>
        <taxon>Bacteria</taxon>
        <taxon>Bacillati</taxon>
        <taxon>Actinomycetota</taxon>
        <taxon>Actinomycetes</taxon>
        <taxon>Pseudonocardiales</taxon>
        <taxon>Pseudonocardiaceae</taxon>
        <taxon>Pseudonocardia</taxon>
    </lineage>
</organism>
<accession>A0ABV1KC48</accession>
<feature type="compositionally biased region" description="Polar residues" evidence="1">
    <location>
        <begin position="1"/>
        <end position="10"/>
    </location>
</feature>
<feature type="region of interest" description="Disordered" evidence="1">
    <location>
        <begin position="1"/>
        <end position="68"/>
    </location>
</feature>
<gene>
    <name evidence="2" type="ORF">WIS52_15405</name>
</gene>
<evidence type="ECO:0000313" key="3">
    <source>
        <dbReference type="Proteomes" id="UP001494902"/>
    </source>
</evidence>
<keyword evidence="3" id="KW-1185">Reference proteome</keyword>
<protein>
    <submittedName>
        <fullName evidence="2">Uncharacterized protein</fullName>
    </submittedName>
</protein>
<name>A0ABV1KC48_9PSEU</name>
<evidence type="ECO:0000313" key="2">
    <source>
        <dbReference type="EMBL" id="MEQ3551859.1"/>
    </source>
</evidence>
<dbReference type="EMBL" id="JBEDNQ010000006">
    <property type="protein sequence ID" value="MEQ3551859.1"/>
    <property type="molecule type" value="Genomic_DNA"/>
</dbReference>
<feature type="compositionally biased region" description="Polar residues" evidence="1">
    <location>
        <begin position="58"/>
        <end position="68"/>
    </location>
</feature>
<evidence type="ECO:0000256" key="1">
    <source>
        <dbReference type="SAM" id="MobiDB-lite"/>
    </source>
</evidence>